<dbReference type="Proteomes" id="UP001432099">
    <property type="component" value="Chromosome"/>
</dbReference>
<keyword evidence="2" id="KW-1185">Reference proteome</keyword>
<sequence length="188" mass="22462">MKKYWYVFVALFVCLVSLLSVYFIVSLDAYDPDAPEDEKLIQRYEKEVGSEIDVIYDFVEDTGDSLSYWIDHENRTITDHVTLRYSMENLTDEQKDSLARLSLELATLQYEKNKWAIRKDFPGYTHTVEVLAINNSDHIYNLHYDYDVLRQTITDVNREMSEASQSMDQFSIQYIEDHHTTLYWRNYY</sequence>
<organism evidence="1 2">
    <name type="scientific">Turicibacter faecis</name>
    <dbReference type="NCBI Taxonomy" id="2963365"/>
    <lineage>
        <taxon>Bacteria</taxon>
        <taxon>Bacillati</taxon>
        <taxon>Bacillota</taxon>
        <taxon>Erysipelotrichia</taxon>
        <taxon>Erysipelotrichales</taxon>
        <taxon>Turicibacteraceae</taxon>
        <taxon>Turicibacter</taxon>
    </lineage>
</organism>
<name>A0ABN6ZJ25_9FIRM</name>
<accession>A0ABN6ZJ25</accession>
<gene>
    <name evidence="1" type="ORF">T23_10350</name>
</gene>
<dbReference type="EMBL" id="AP028127">
    <property type="protein sequence ID" value="BEH90933.1"/>
    <property type="molecule type" value="Genomic_DNA"/>
</dbReference>
<evidence type="ECO:0000313" key="1">
    <source>
        <dbReference type="EMBL" id="BEH90933.1"/>
    </source>
</evidence>
<evidence type="ECO:0000313" key="2">
    <source>
        <dbReference type="Proteomes" id="UP001432099"/>
    </source>
</evidence>
<protein>
    <recommendedName>
        <fullName evidence="3">DUF1307 domain-containing protein</fullName>
    </recommendedName>
</protein>
<dbReference type="RefSeq" id="WP_262950520.1">
    <property type="nucleotide sequence ID" value="NZ_AP028127.1"/>
</dbReference>
<evidence type="ECO:0008006" key="3">
    <source>
        <dbReference type="Google" id="ProtNLM"/>
    </source>
</evidence>
<reference evidence="1" key="1">
    <citation type="journal article" date="2024" name="Int. J. Syst. Evol. Microbiol.">
        <title>Turicibacter faecis sp. nov., isolated from faeces of heart failure mouse model.</title>
        <authorList>
            <person name="Imamura Y."/>
            <person name="Motooka D."/>
            <person name="Nakajima Y."/>
            <person name="Ito S."/>
            <person name="Kitakaze M."/>
            <person name="Iida T."/>
            <person name="Nakamura S."/>
        </authorList>
    </citation>
    <scope>NUCLEOTIDE SEQUENCE</scope>
    <source>
        <strain evidence="1">TC023</strain>
    </source>
</reference>
<proteinExistence type="predicted"/>